<feature type="short sequence motif" description="Gly-cisPro motif, important for rejection of L-amino acids" evidence="2">
    <location>
        <begin position="133"/>
        <end position="134"/>
    </location>
</feature>
<dbReference type="EMBL" id="LKEV01000002">
    <property type="protein sequence ID" value="KQB86535.1"/>
    <property type="molecule type" value="Genomic_DNA"/>
</dbReference>
<dbReference type="EC" id="3.1.1.-" evidence="2"/>
<keyword evidence="2 3" id="KW-0378">Hydrolase</keyword>
<dbReference type="PANTHER" id="PTHR10472:SF5">
    <property type="entry name" value="D-AMINOACYL-TRNA DEACYLASE 1"/>
    <property type="match status" value="1"/>
</dbReference>
<dbReference type="NCBIfam" id="TIGR00256">
    <property type="entry name" value="D-aminoacyl-tRNA deacylase"/>
    <property type="match status" value="1"/>
</dbReference>
<dbReference type="EC" id="3.1.1.96" evidence="2"/>
<dbReference type="OrthoDB" id="9801395at2"/>
<gene>
    <name evidence="2 3" type="primary">dtd</name>
    <name evidence="3" type="ORF">Clow_00743</name>
</gene>
<proteinExistence type="inferred from homology"/>
<dbReference type="GO" id="GO:0043908">
    <property type="term" value="F:Ser(Gly)-tRNA(Ala) hydrolase activity"/>
    <property type="evidence" value="ECO:0007669"/>
    <property type="project" value="UniProtKB-UniRule"/>
</dbReference>
<evidence type="ECO:0000313" key="4">
    <source>
        <dbReference type="Proteomes" id="UP000050488"/>
    </source>
</evidence>
<dbReference type="STRING" id="1544413.Clow_00743"/>
<dbReference type="Proteomes" id="UP000050488">
    <property type="component" value="Unassembled WGS sequence"/>
</dbReference>
<accession>A0A0Q0YIL0</accession>
<comment type="subcellular location">
    <subcellularLocation>
        <location evidence="2">Cytoplasm</location>
    </subcellularLocation>
</comment>
<dbReference type="Pfam" id="PF02580">
    <property type="entry name" value="Tyr_Deacylase"/>
    <property type="match status" value="1"/>
</dbReference>
<dbReference type="SUPFAM" id="SSF69500">
    <property type="entry name" value="DTD-like"/>
    <property type="match status" value="1"/>
</dbReference>
<dbReference type="InterPro" id="IPR003732">
    <property type="entry name" value="Daa-tRNA_deacyls_DTD"/>
</dbReference>
<dbReference type="PANTHER" id="PTHR10472">
    <property type="entry name" value="D-TYROSYL-TRNA TYR DEACYLASE"/>
    <property type="match status" value="1"/>
</dbReference>
<comment type="catalytic activity">
    <reaction evidence="2">
        <text>glycyl-tRNA(Ala) + H2O = tRNA(Ala) + glycine + H(+)</text>
        <dbReference type="Rhea" id="RHEA:53744"/>
        <dbReference type="Rhea" id="RHEA-COMP:9657"/>
        <dbReference type="Rhea" id="RHEA-COMP:13640"/>
        <dbReference type="ChEBI" id="CHEBI:15377"/>
        <dbReference type="ChEBI" id="CHEBI:15378"/>
        <dbReference type="ChEBI" id="CHEBI:57305"/>
        <dbReference type="ChEBI" id="CHEBI:78442"/>
        <dbReference type="ChEBI" id="CHEBI:78522"/>
    </reaction>
</comment>
<comment type="domain">
    <text evidence="2">A Gly-cisPro motif from one monomer fits into the active site of the other monomer to allow specific chiral rejection of L-amino acids.</text>
</comment>
<sequence>MKAVLSRVSRASVTVAGAVVGAIEGPGVLALVGVHRLDSDDDVATMVRKIAELRLLDGEVSAQDSGAPVLVVSQFTLQGRTAKGRRPSWSEAASAAQAEPLIDAVIAGLRERGLAVEQGRFGADMQVESVNDGPFTLLVDTRGN</sequence>
<dbReference type="PATRIC" id="fig|1544413.3.peg.743"/>
<dbReference type="FunFam" id="3.50.80.10:FF:000001">
    <property type="entry name" value="D-aminoacyl-tRNA deacylase"/>
    <property type="match status" value="1"/>
</dbReference>
<comment type="similarity">
    <text evidence="1 2">Belongs to the DTD family.</text>
</comment>
<comment type="caution">
    <text evidence="3">The sequence shown here is derived from an EMBL/GenBank/DDBJ whole genome shotgun (WGS) entry which is preliminary data.</text>
</comment>
<dbReference type="AlphaFoldDB" id="A0A0Q0YIL0"/>
<keyword evidence="4" id="KW-1185">Reference proteome</keyword>
<keyword evidence="2" id="KW-0820">tRNA-binding</keyword>
<comment type="function">
    <text evidence="2">An aminoacyl-tRNA editing enzyme that deacylates mischarged D-aminoacyl-tRNAs. Also deacylates mischarged glycyl-tRNA(Ala), protecting cells against glycine mischarging by AlaRS. Acts via tRNA-based rather than protein-based catalysis; rejects L-amino acids rather than detecting D-amino acids in the active site. By recycling D-aminoacyl-tRNA to D-amino acids and free tRNA molecules, this enzyme counteracts the toxicity associated with the formation of D-aminoacyl-tRNA entities in vivo and helps enforce protein L-homochirality.</text>
</comment>
<dbReference type="GO" id="GO:0019478">
    <property type="term" value="P:D-amino acid catabolic process"/>
    <property type="evidence" value="ECO:0007669"/>
    <property type="project" value="UniProtKB-UniRule"/>
</dbReference>
<evidence type="ECO:0000256" key="1">
    <source>
        <dbReference type="ARBA" id="ARBA00009673"/>
    </source>
</evidence>
<evidence type="ECO:0000313" key="3">
    <source>
        <dbReference type="EMBL" id="KQB86535.1"/>
    </source>
</evidence>
<dbReference type="InterPro" id="IPR023509">
    <property type="entry name" value="DTD-like_sf"/>
</dbReference>
<dbReference type="GO" id="GO:0051500">
    <property type="term" value="F:D-tyrosyl-tRNA(Tyr) deacylase activity"/>
    <property type="evidence" value="ECO:0007669"/>
    <property type="project" value="TreeGrafter"/>
</dbReference>
<comment type="subunit">
    <text evidence="2">Homodimer.</text>
</comment>
<keyword evidence="2" id="KW-0694">RNA-binding</keyword>
<protein>
    <recommendedName>
        <fullName evidence="2">D-aminoacyl-tRNA deacylase</fullName>
        <shortName evidence="2">DTD</shortName>
        <ecNumber evidence="2">3.1.1.96</ecNumber>
    </recommendedName>
    <alternativeName>
        <fullName evidence="2">Gly-tRNA(Ala) deacylase</fullName>
        <ecNumber evidence="2">3.1.1.-</ecNumber>
    </alternativeName>
</protein>
<dbReference type="HAMAP" id="MF_00518">
    <property type="entry name" value="Deacylase_Dtd"/>
    <property type="match status" value="1"/>
</dbReference>
<evidence type="ECO:0000256" key="2">
    <source>
        <dbReference type="HAMAP-Rule" id="MF_00518"/>
    </source>
</evidence>
<comment type="catalytic activity">
    <reaction evidence="2">
        <text>a D-aminoacyl-tRNA + H2O = a tRNA + a D-alpha-amino acid + H(+)</text>
        <dbReference type="Rhea" id="RHEA:13953"/>
        <dbReference type="Rhea" id="RHEA-COMP:10123"/>
        <dbReference type="Rhea" id="RHEA-COMP:10124"/>
        <dbReference type="ChEBI" id="CHEBI:15377"/>
        <dbReference type="ChEBI" id="CHEBI:15378"/>
        <dbReference type="ChEBI" id="CHEBI:59871"/>
        <dbReference type="ChEBI" id="CHEBI:78442"/>
        <dbReference type="ChEBI" id="CHEBI:79333"/>
        <dbReference type="EC" id="3.1.1.96"/>
    </reaction>
</comment>
<dbReference type="GO" id="GO:0106026">
    <property type="term" value="F:Gly-tRNA(Ala) deacylase activity"/>
    <property type="evidence" value="ECO:0007669"/>
    <property type="project" value="UniProtKB-UniRule"/>
</dbReference>
<name>A0A0Q0YIL0_9CORY</name>
<dbReference type="GO" id="GO:0005737">
    <property type="term" value="C:cytoplasm"/>
    <property type="evidence" value="ECO:0007669"/>
    <property type="project" value="UniProtKB-SubCell"/>
</dbReference>
<keyword evidence="2" id="KW-0963">Cytoplasm</keyword>
<dbReference type="RefSeq" id="WP_055176476.1">
    <property type="nucleotide sequence ID" value="NZ_JAUSQY010000001.1"/>
</dbReference>
<dbReference type="Gene3D" id="3.50.80.10">
    <property type="entry name" value="D-tyrosyl-tRNA(Tyr) deacylase"/>
    <property type="match status" value="1"/>
</dbReference>
<reference evidence="3 4" key="1">
    <citation type="submission" date="2015-10" db="EMBL/GenBank/DDBJ databases">
        <title>Corynebacteirum lowii and Corynebacterium oculi species nova, derived from human clinical disease and and emended description of Corynebacterium mastiditis.</title>
        <authorList>
            <person name="Bernard K."/>
            <person name="Pacheco A.L."/>
            <person name="Mcdougall C."/>
            <person name="Burtx T."/>
            <person name="Weibe D."/>
            <person name="Tyler S."/>
            <person name="Olson A.B."/>
            <person name="Cnockaert M."/>
            <person name="Eguchi H."/>
            <person name="Kuwahara T."/>
            <person name="Nakayama-Imaohji H."/>
            <person name="Boudewijins M."/>
            <person name="Van Hoecke F."/>
            <person name="Bernier A.-M."/>
            <person name="Vandamme P."/>
        </authorList>
    </citation>
    <scope>NUCLEOTIDE SEQUENCE [LARGE SCALE GENOMIC DNA]</scope>
    <source>
        <strain evidence="3 4">NML 130206</strain>
    </source>
</reference>
<dbReference type="GO" id="GO:0000049">
    <property type="term" value="F:tRNA binding"/>
    <property type="evidence" value="ECO:0007669"/>
    <property type="project" value="UniProtKB-UniRule"/>
</dbReference>
<organism evidence="3 4">
    <name type="scientific">Corynebacterium lowii</name>
    <dbReference type="NCBI Taxonomy" id="1544413"/>
    <lineage>
        <taxon>Bacteria</taxon>
        <taxon>Bacillati</taxon>
        <taxon>Actinomycetota</taxon>
        <taxon>Actinomycetes</taxon>
        <taxon>Mycobacteriales</taxon>
        <taxon>Corynebacteriaceae</taxon>
        <taxon>Corynebacterium</taxon>
    </lineage>
</organism>